<accession>D5EIB3</accession>
<organism evidence="6 7">
    <name type="scientific">Coraliomargarita akajimensis (strain DSM 45221 / IAM 15411 / JCM 23193 / KCTC 12865 / 04OKA010-24)</name>
    <dbReference type="NCBI Taxonomy" id="583355"/>
    <lineage>
        <taxon>Bacteria</taxon>
        <taxon>Pseudomonadati</taxon>
        <taxon>Verrucomicrobiota</taxon>
        <taxon>Opitutia</taxon>
        <taxon>Puniceicoccales</taxon>
        <taxon>Coraliomargaritaceae</taxon>
        <taxon>Coraliomargarita</taxon>
    </lineage>
</organism>
<dbReference type="HOGENOM" id="CLU_051308_1_0_0"/>
<keyword evidence="3" id="KW-0378">Hydrolase</keyword>
<dbReference type="SUPFAM" id="SSF53187">
    <property type="entry name" value="Zn-dependent exopeptidases"/>
    <property type="match status" value="1"/>
</dbReference>
<dbReference type="eggNOG" id="COG0624">
    <property type="taxonomic scope" value="Bacteria"/>
</dbReference>
<dbReference type="Proteomes" id="UP000000925">
    <property type="component" value="Chromosome"/>
</dbReference>
<dbReference type="OrthoDB" id="9783294at2"/>
<dbReference type="PANTHER" id="PTHR42994">
    <property type="entry name" value="PEPTIDASE T"/>
    <property type="match status" value="1"/>
</dbReference>
<evidence type="ECO:0000256" key="4">
    <source>
        <dbReference type="ARBA" id="ARBA00022833"/>
    </source>
</evidence>
<dbReference type="Gene3D" id="3.40.630.10">
    <property type="entry name" value="Zn peptidases"/>
    <property type="match status" value="1"/>
</dbReference>
<evidence type="ECO:0000256" key="2">
    <source>
        <dbReference type="ARBA" id="ARBA00022723"/>
    </source>
</evidence>
<dbReference type="Pfam" id="PF07687">
    <property type="entry name" value="M20_dimer"/>
    <property type="match status" value="1"/>
</dbReference>
<evidence type="ECO:0000313" key="6">
    <source>
        <dbReference type="EMBL" id="ADE54179.1"/>
    </source>
</evidence>
<name>D5EIB3_CORAD</name>
<dbReference type="GO" id="GO:0016787">
    <property type="term" value="F:hydrolase activity"/>
    <property type="evidence" value="ECO:0007669"/>
    <property type="project" value="UniProtKB-KW"/>
</dbReference>
<keyword evidence="7" id="KW-1185">Reference proteome</keyword>
<dbReference type="GO" id="GO:0046872">
    <property type="term" value="F:metal ion binding"/>
    <property type="evidence" value="ECO:0007669"/>
    <property type="project" value="UniProtKB-KW"/>
</dbReference>
<feature type="domain" description="Peptidase M20 dimerisation" evidence="5">
    <location>
        <begin position="210"/>
        <end position="286"/>
    </location>
</feature>
<evidence type="ECO:0000259" key="5">
    <source>
        <dbReference type="Pfam" id="PF07687"/>
    </source>
</evidence>
<dbReference type="InterPro" id="IPR036264">
    <property type="entry name" value="Bact_exopeptidase_dim_dom"/>
</dbReference>
<evidence type="ECO:0000313" key="7">
    <source>
        <dbReference type="Proteomes" id="UP000000925"/>
    </source>
</evidence>
<reference evidence="6 7" key="1">
    <citation type="journal article" date="2010" name="Stand. Genomic Sci.">
        <title>Complete genome sequence of Coraliomargarita akajimensis type strain (04OKA010-24).</title>
        <authorList>
            <person name="Mavromatis K."/>
            <person name="Abt B."/>
            <person name="Brambilla E."/>
            <person name="Lapidus A."/>
            <person name="Copeland A."/>
            <person name="Deshpande S."/>
            <person name="Nolan M."/>
            <person name="Lucas S."/>
            <person name="Tice H."/>
            <person name="Cheng J.F."/>
            <person name="Han C."/>
            <person name="Detter J.C."/>
            <person name="Woyke T."/>
            <person name="Goodwin L."/>
            <person name="Pitluck S."/>
            <person name="Held B."/>
            <person name="Brettin T."/>
            <person name="Tapia R."/>
            <person name="Ivanova N."/>
            <person name="Mikhailova N."/>
            <person name="Pati A."/>
            <person name="Liolios K."/>
            <person name="Chen A."/>
            <person name="Palaniappan K."/>
            <person name="Land M."/>
            <person name="Hauser L."/>
            <person name="Chang Y.J."/>
            <person name="Jeffries C.D."/>
            <person name="Rohde M."/>
            <person name="Goker M."/>
            <person name="Bristow J."/>
            <person name="Eisen J.A."/>
            <person name="Markowitz V."/>
            <person name="Hugenholtz P."/>
            <person name="Klenk H.P."/>
            <person name="Kyrpides N.C."/>
        </authorList>
    </citation>
    <scope>NUCLEOTIDE SEQUENCE [LARGE SCALE GENOMIC DNA]</scope>
    <source>
        <strain evidence="7">DSM 45221 / IAM 15411 / JCM 23193 / KCTC 12865</strain>
    </source>
</reference>
<gene>
    <name evidence="6" type="ordered locus">Caka_1158</name>
</gene>
<dbReference type="InterPro" id="IPR011650">
    <property type="entry name" value="Peptidase_M20_dimer"/>
</dbReference>
<dbReference type="PROSITE" id="PS00758">
    <property type="entry name" value="ARGE_DAPE_CPG2_1"/>
    <property type="match status" value="1"/>
</dbReference>
<dbReference type="SUPFAM" id="SSF55031">
    <property type="entry name" value="Bacterial exopeptidase dimerisation domain"/>
    <property type="match status" value="1"/>
</dbReference>
<evidence type="ECO:0000256" key="1">
    <source>
        <dbReference type="ARBA" id="ARBA00001947"/>
    </source>
</evidence>
<dbReference type="Gene3D" id="3.30.70.360">
    <property type="match status" value="1"/>
</dbReference>
<dbReference type="STRING" id="583355.Caka_1158"/>
<protein>
    <recommendedName>
        <fullName evidence="5">Peptidase M20 dimerisation domain-containing protein</fullName>
    </recommendedName>
</protein>
<dbReference type="AlphaFoldDB" id="D5EIB3"/>
<sequence length="389" mass="42151">MSKTLPSIVNAIPKDRDALQPIREILLANAMMIGEIPSPTNQEDQRITFLSNRFTEEGLQNISIDEAGNCMAMLPGSVGEKNILICAHADTVFHTKVDHAMSVTGKTITGPGIGDNSLGLAAIATLPQIIDKLGIELKDNLILLGATQSLGRGNLSGIRFFLDHFKEPVHAGVCVEGIQLGRLSYTAVGMLRGEVNIKVPSEYDWTRFGAANAVSILTKVVQRIMQIPIPSEPQTKIIFGSMNSGTSFATQPTTANLRFEVRSEEVGMVAKLREQIEDIVEETANETNTDISFSAVAQRKSGGLPYGHPMVKSMRKILSKLKVKPHVEPSVGELSELIYRGIPSVTIGLTKGSHKNEFDETIEIQPTFKGLAQLVALIKAIDGGHCDDE</sequence>
<proteinExistence type="predicted"/>
<dbReference type="KEGG" id="caa:Caka_1158"/>
<dbReference type="RefSeq" id="WP_013042901.1">
    <property type="nucleotide sequence ID" value="NC_014008.1"/>
</dbReference>
<evidence type="ECO:0000256" key="3">
    <source>
        <dbReference type="ARBA" id="ARBA00022801"/>
    </source>
</evidence>
<comment type="cofactor">
    <cofactor evidence="1">
        <name>Zn(2+)</name>
        <dbReference type="ChEBI" id="CHEBI:29105"/>
    </cofactor>
</comment>
<keyword evidence="4" id="KW-0862">Zinc</keyword>
<keyword evidence="2" id="KW-0479">Metal-binding</keyword>
<dbReference type="InterPro" id="IPR001261">
    <property type="entry name" value="ArgE/DapE_CS"/>
</dbReference>
<dbReference type="PANTHER" id="PTHR42994:SF2">
    <property type="entry name" value="PEPTIDASE"/>
    <property type="match status" value="1"/>
</dbReference>
<dbReference type="EMBL" id="CP001998">
    <property type="protein sequence ID" value="ADE54179.1"/>
    <property type="molecule type" value="Genomic_DNA"/>
</dbReference>